<feature type="compositionally biased region" description="Polar residues" evidence="2">
    <location>
        <begin position="1257"/>
        <end position="1292"/>
    </location>
</feature>
<evidence type="ECO:0000313" key="6">
    <source>
        <dbReference type="Proteomes" id="UP000789595"/>
    </source>
</evidence>
<dbReference type="InterPro" id="IPR032675">
    <property type="entry name" value="LRR_dom_sf"/>
</dbReference>
<dbReference type="PANTHER" id="PTHR13318">
    <property type="entry name" value="PARTNER OF PAIRED, ISOFORM B-RELATED"/>
    <property type="match status" value="1"/>
</dbReference>
<dbReference type="Gene3D" id="2.20.70.10">
    <property type="match status" value="2"/>
</dbReference>
<evidence type="ECO:0000256" key="2">
    <source>
        <dbReference type="SAM" id="MobiDB-lite"/>
    </source>
</evidence>
<dbReference type="PANTHER" id="PTHR13318:SF105">
    <property type="entry name" value="F-BOX_LRR-REPEAT PROTEIN 3"/>
    <property type="match status" value="1"/>
</dbReference>
<dbReference type="Pfam" id="PF13516">
    <property type="entry name" value="LRR_6"/>
    <property type="match status" value="1"/>
</dbReference>
<dbReference type="SUPFAM" id="SSF52047">
    <property type="entry name" value="RNI-like"/>
    <property type="match status" value="2"/>
</dbReference>
<protein>
    <recommendedName>
        <fullName evidence="7">WW domain-containing protein</fullName>
    </recommendedName>
</protein>
<accession>A0A8J2WZX4</accession>
<dbReference type="InterPro" id="IPR001202">
    <property type="entry name" value="WW_dom"/>
</dbReference>
<feature type="domain" description="WW" evidence="3">
    <location>
        <begin position="1054"/>
        <end position="1082"/>
    </location>
</feature>
<dbReference type="SMART" id="SM00456">
    <property type="entry name" value="WW"/>
    <property type="match status" value="2"/>
</dbReference>
<evidence type="ECO:0008006" key="7">
    <source>
        <dbReference type="Google" id="ProtNLM"/>
    </source>
</evidence>
<keyword evidence="1" id="KW-0862">Zinc</keyword>
<proteinExistence type="predicted"/>
<evidence type="ECO:0000256" key="1">
    <source>
        <dbReference type="PROSITE-ProRule" id="PRU00024"/>
    </source>
</evidence>
<feature type="domain" description="B box-type" evidence="4">
    <location>
        <begin position="1087"/>
        <end position="1133"/>
    </location>
</feature>
<dbReference type="SMART" id="SM00367">
    <property type="entry name" value="LRR_CC"/>
    <property type="match status" value="16"/>
</dbReference>
<dbReference type="SMART" id="SM00015">
    <property type="entry name" value="IQ"/>
    <property type="match status" value="8"/>
</dbReference>
<dbReference type="InterPro" id="IPR000315">
    <property type="entry name" value="Znf_B-box"/>
</dbReference>
<dbReference type="PROSITE" id="PS01159">
    <property type="entry name" value="WW_DOMAIN_1"/>
    <property type="match status" value="1"/>
</dbReference>
<keyword evidence="1" id="KW-0863">Zinc-finger</keyword>
<comment type="caution">
    <text evidence="5">The sequence shown here is derived from an EMBL/GenBank/DDBJ whole genome shotgun (WGS) entry which is preliminary data.</text>
</comment>
<reference evidence="5" key="1">
    <citation type="submission" date="2021-11" db="EMBL/GenBank/DDBJ databases">
        <authorList>
            <consortium name="Genoscope - CEA"/>
            <person name="William W."/>
        </authorList>
    </citation>
    <scope>NUCLEOTIDE SEQUENCE</scope>
</reference>
<feature type="compositionally biased region" description="Low complexity" evidence="2">
    <location>
        <begin position="17"/>
        <end position="35"/>
    </location>
</feature>
<dbReference type="InterPro" id="IPR057207">
    <property type="entry name" value="FBXL15_LRR"/>
</dbReference>
<sequence length="1341" mass="150920">MGKGSAASAQVVPAADSPQSYRSSSPSKSTTTNRTKNSHVASVLHAIAKADEDNRHEIPFDDVPPELLCPDRLDLRVWSLLVSNKTCATIENYVTERESKFVEDAMAQLAEEQRQADLPRKKAKKASDDKRGVSASMAATTDARWLARQEAYALQRAKVEADARAGALERSHSEVGLKAVRMGGASKLGDIGLSRIAKCAPRLEVLDISGAIDIHDVGLREVALHCVHLRYLDLSGCSSLTGPGLAAIGERCNQLKHVSLRGCSRAVNGWALAALSKGSGEAIEYLDMSHCQLLSDHDLMTVGKDCTSLTYLDVSHCKQIGDQGVVEVSNHCSRLEVLKLARTEFPNKLTDVAILSIAEGCGKTLKELDLNGCELVTDVGVSWLAHQAGATLEKILLRNCDRITNAGCRALADHCHVLQKVDIRGARRCTDVGIRVLGAALGEQLQHLDIGQMHLLTDGVDRGFGFEGILALARDARALRVLRLDGCFQVSKRSLAALAKGLTTLQEIGLAGCPRLHAKEFGDLCKASKDSLEKISLACCGDCVSDDLVVNMARGAPRLKQLSLRDCERFGQRGCKALATNCLRLTRLDLTGCAGLTDEAVNEFSTVRWKPPGLRHLLLAHCRGVGDIGLAWLVEGSGSNDIVTLNLTKCSCTSAALKSSRDYFPHSEMKRDPGFFGFWPKPRWEHRLQIQAFGRDRRGIVKTQASYRGYCGRRYTKGLRAWKALEKATLVLQKRWRGSKGRARYRYFRAKFIRETHAATVIESGVRGSFARGKARRLRKVDQWRRACRAAILVQAAYRSLVARRYATLRLKEAQILREKRLGASIEIQRIYRGLRGRQRFRFFEAERQRKLMRRFRACQKIQMWRRCLLAKWRTDLLREHFERRQALERATAIHIQAKIRTFCTRRVYRIMRRKYDARMRIALFCQCACRLRKSQIVVYVAAAEGRHRKEVNAVCCIQRMYRCRAARDEYAKRKQAYMEYLAARLDATITIQAHSRTWAALVIFRQLKAEKDEYDARMAEVTRWASSTIQALYRGHCGRIRAVAVRDEKRARWKEMFDEDSRRPFFYNQITGEIRWRRPQDLLELMPRPLCGNCEYFEASLECSVCQEFFCAECHQTVHFGGKRAKHPFRALYDAFGKRVDYGDGDFDLGSMWPSEIIQDDIAGILLRIAPHRDPAEKIGLWERYDDDEYQKSYYYNPVSGEGTYDKPQAVREHEQLTALQRAQQQSQEHGLEYDDYYQGHARPMTGVSFAGLSPTRPTTGISWAPSSPNRPRTGLSQKSIESHHSNTTVLSRKEGVDYSPMNTPTASEYSRAGTPASPDLRGWTPPAAPRELEAEQGGL</sequence>
<dbReference type="Gene3D" id="1.20.5.190">
    <property type="match status" value="1"/>
</dbReference>
<evidence type="ECO:0000313" key="5">
    <source>
        <dbReference type="EMBL" id="CAH0368576.1"/>
    </source>
</evidence>
<dbReference type="EMBL" id="CAKKNE010000002">
    <property type="protein sequence ID" value="CAH0368576.1"/>
    <property type="molecule type" value="Genomic_DNA"/>
</dbReference>
<dbReference type="PROSITE" id="PS50119">
    <property type="entry name" value="ZF_BBOX"/>
    <property type="match status" value="1"/>
</dbReference>
<dbReference type="Pfam" id="PF25372">
    <property type="entry name" value="DUF7885"/>
    <property type="match status" value="2"/>
</dbReference>
<dbReference type="PROSITE" id="PS50096">
    <property type="entry name" value="IQ"/>
    <property type="match status" value="8"/>
</dbReference>
<feature type="region of interest" description="Disordered" evidence="2">
    <location>
        <begin position="112"/>
        <end position="134"/>
    </location>
</feature>
<name>A0A8J2WZX4_9STRA</name>
<dbReference type="GO" id="GO:0019005">
    <property type="term" value="C:SCF ubiquitin ligase complex"/>
    <property type="evidence" value="ECO:0007669"/>
    <property type="project" value="TreeGrafter"/>
</dbReference>
<gene>
    <name evidence="5" type="ORF">PECAL_2P16460</name>
</gene>
<evidence type="ECO:0000259" key="3">
    <source>
        <dbReference type="PROSITE" id="PS50020"/>
    </source>
</evidence>
<feature type="compositionally biased region" description="Basic and acidic residues" evidence="2">
    <location>
        <begin position="112"/>
        <end position="132"/>
    </location>
</feature>
<feature type="region of interest" description="Disordered" evidence="2">
    <location>
        <begin position="1"/>
        <end position="39"/>
    </location>
</feature>
<organism evidence="5 6">
    <name type="scientific">Pelagomonas calceolata</name>
    <dbReference type="NCBI Taxonomy" id="35677"/>
    <lineage>
        <taxon>Eukaryota</taxon>
        <taxon>Sar</taxon>
        <taxon>Stramenopiles</taxon>
        <taxon>Ochrophyta</taxon>
        <taxon>Pelagophyceae</taxon>
        <taxon>Pelagomonadales</taxon>
        <taxon>Pelagomonadaceae</taxon>
        <taxon>Pelagomonas</taxon>
    </lineage>
</organism>
<keyword evidence="1" id="KW-0479">Metal-binding</keyword>
<feature type="region of interest" description="Disordered" evidence="2">
    <location>
        <begin position="1249"/>
        <end position="1341"/>
    </location>
</feature>
<dbReference type="PROSITE" id="PS50020">
    <property type="entry name" value="WW_DOMAIN_2"/>
    <property type="match status" value="2"/>
</dbReference>
<dbReference type="GO" id="GO:0031146">
    <property type="term" value="P:SCF-dependent proteasomal ubiquitin-dependent protein catabolic process"/>
    <property type="evidence" value="ECO:0007669"/>
    <property type="project" value="TreeGrafter"/>
</dbReference>
<evidence type="ECO:0000259" key="4">
    <source>
        <dbReference type="PROSITE" id="PS50119"/>
    </source>
</evidence>
<dbReference type="InterPro" id="IPR000048">
    <property type="entry name" value="IQ_motif_EF-hand-BS"/>
</dbReference>
<feature type="domain" description="WW" evidence="3">
    <location>
        <begin position="1183"/>
        <end position="1211"/>
    </location>
</feature>
<dbReference type="InterPro" id="IPR006553">
    <property type="entry name" value="Leu-rich_rpt_Cys-con_subtyp"/>
</dbReference>
<dbReference type="OrthoDB" id="550575at2759"/>
<dbReference type="Gene3D" id="3.80.10.10">
    <property type="entry name" value="Ribonuclease Inhibitor"/>
    <property type="match status" value="3"/>
</dbReference>
<keyword evidence="6" id="KW-1185">Reference proteome</keyword>
<dbReference type="CDD" id="cd00201">
    <property type="entry name" value="WW"/>
    <property type="match status" value="1"/>
</dbReference>
<dbReference type="Proteomes" id="UP000789595">
    <property type="component" value="Unassembled WGS sequence"/>
</dbReference>
<dbReference type="InterPro" id="IPR001611">
    <property type="entry name" value="Leu-rich_rpt"/>
</dbReference>
<dbReference type="GO" id="GO:0008270">
    <property type="term" value="F:zinc ion binding"/>
    <property type="evidence" value="ECO:0007669"/>
    <property type="project" value="UniProtKB-KW"/>
</dbReference>